<evidence type="ECO:0000256" key="5">
    <source>
        <dbReference type="ARBA" id="ARBA00022475"/>
    </source>
</evidence>
<reference evidence="15" key="1">
    <citation type="journal article" date="2019" name="Int. J. Syst. Evol. Microbiol.">
        <title>The Global Catalogue of Microorganisms (GCM) 10K type strain sequencing project: providing services to taxonomists for standard genome sequencing and annotation.</title>
        <authorList>
            <consortium name="The Broad Institute Genomics Platform"/>
            <consortium name="The Broad Institute Genome Sequencing Center for Infectious Disease"/>
            <person name="Wu L."/>
            <person name="Ma J."/>
        </authorList>
    </citation>
    <scope>NUCLEOTIDE SEQUENCE [LARGE SCALE GENOMIC DNA]</scope>
    <source>
        <strain evidence="15">CCUG 49452</strain>
    </source>
</reference>
<keyword evidence="7" id="KW-0283">Flagellar rotation</keyword>
<keyword evidence="6" id="KW-0145">Chemotaxis</keyword>
<dbReference type="Gene3D" id="1.10.220.30">
    <property type="match status" value="3"/>
</dbReference>
<evidence type="ECO:0000256" key="8">
    <source>
        <dbReference type="ARBA" id="ARBA00023136"/>
    </source>
</evidence>
<dbReference type="InterPro" id="IPR000090">
    <property type="entry name" value="Flg_Motor_Flig"/>
</dbReference>
<evidence type="ECO:0000256" key="2">
    <source>
        <dbReference type="ARBA" id="ARBA00004413"/>
    </source>
</evidence>
<feature type="domain" description="Flagellar motor switch protein FliG N-terminal" evidence="13">
    <location>
        <begin position="5"/>
        <end position="103"/>
    </location>
</feature>
<dbReference type="Proteomes" id="UP001596001">
    <property type="component" value="Unassembled WGS sequence"/>
</dbReference>
<dbReference type="RefSeq" id="WP_382433031.1">
    <property type="nucleotide sequence ID" value="NZ_JBHSHJ010000008.1"/>
</dbReference>
<dbReference type="InterPro" id="IPR023087">
    <property type="entry name" value="Flg_Motor_Flig_C"/>
</dbReference>
<dbReference type="SUPFAM" id="SSF48029">
    <property type="entry name" value="FliG"/>
    <property type="match status" value="2"/>
</dbReference>
<keyword evidence="5" id="KW-1003">Cell membrane</keyword>
<proteinExistence type="inferred from homology"/>
<comment type="similarity">
    <text evidence="3">Belongs to the FliG family.</text>
</comment>
<evidence type="ECO:0000256" key="4">
    <source>
        <dbReference type="ARBA" id="ARBA00021870"/>
    </source>
</evidence>
<evidence type="ECO:0000259" key="12">
    <source>
        <dbReference type="Pfam" id="PF14841"/>
    </source>
</evidence>
<evidence type="ECO:0000256" key="3">
    <source>
        <dbReference type="ARBA" id="ARBA00010299"/>
    </source>
</evidence>
<dbReference type="PANTHER" id="PTHR30534">
    <property type="entry name" value="FLAGELLAR MOTOR SWITCH PROTEIN FLIG"/>
    <property type="match status" value="1"/>
</dbReference>
<evidence type="ECO:0000256" key="1">
    <source>
        <dbReference type="ARBA" id="ARBA00004117"/>
    </source>
</evidence>
<dbReference type="PANTHER" id="PTHR30534:SF0">
    <property type="entry name" value="FLAGELLAR MOTOR SWITCH PROTEIN FLIG"/>
    <property type="match status" value="1"/>
</dbReference>
<evidence type="ECO:0000313" key="14">
    <source>
        <dbReference type="EMBL" id="MFC4789548.1"/>
    </source>
</evidence>
<dbReference type="PRINTS" id="PR00954">
    <property type="entry name" value="FLGMOTORFLIG"/>
</dbReference>
<keyword evidence="14" id="KW-0969">Cilium</keyword>
<comment type="function">
    <text evidence="10">FliG is one of three proteins (FliG, FliN, FliM) that forms the rotor-mounted switch complex (C ring), located at the base of the basal body. This complex interacts with the CheY and CheZ chemotaxis proteins, in addition to contacting components of the motor that determine the direction of flagellar rotation.</text>
</comment>
<evidence type="ECO:0000256" key="6">
    <source>
        <dbReference type="ARBA" id="ARBA00022500"/>
    </source>
</evidence>
<comment type="subcellular location">
    <subcellularLocation>
        <location evidence="1">Bacterial flagellum basal body</location>
    </subcellularLocation>
    <subcellularLocation>
        <location evidence="2">Cell membrane</location>
        <topology evidence="2">Peripheral membrane protein</topology>
        <orientation evidence="2">Cytoplasmic side</orientation>
    </subcellularLocation>
</comment>
<dbReference type="PIRSF" id="PIRSF003161">
    <property type="entry name" value="FliG"/>
    <property type="match status" value="1"/>
</dbReference>
<evidence type="ECO:0000256" key="7">
    <source>
        <dbReference type="ARBA" id="ARBA00022779"/>
    </source>
</evidence>
<organism evidence="14 15">
    <name type="scientific">Giesbergeria sinuosa</name>
    <dbReference type="NCBI Taxonomy" id="80883"/>
    <lineage>
        <taxon>Bacteria</taxon>
        <taxon>Pseudomonadati</taxon>
        <taxon>Pseudomonadota</taxon>
        <taxon>Betaproteobacteria</taxon>
        <taxon>Burkholderiales</taxon>
        <taxon>Comamonadaceae</taxon>
        <taxon>Giesbergeria</taxon>
    </lineage>
</organism>
<keyword evidence="8" id="KW-0472">Membrane</keyword>
<feature type="domain" description="Flagellar motor switch protein FliG middle" evidence="12">
    <location>
        <begin position="115"/>
        <end position="182"/>
    </location>
</feature>
<keyword evidence="9" id="KW-0975">Bacterial flagellum</keyword>
<feature type="domain" description="Flagellar motor switch protein FliG C-terminal" evidence="11">
    <location>
        <begin position="215"/>
        <end position="322"/>
    </location>
</feature>
<keyword evidence="14" id="KW-0282">Flagellum</keyword>
<keyword evidence="14" id="KW-0966">Cell projection</keyword>
<dbReference type="NCBIfam" id="TIGR00207">
    <property type="entry name" value="fliG"/>
    <property type="match status" value="1"/>
</dbReference>
<comment type="caution">
    <text evidence="14">The sequence shown here is derived from an EMBL/GenBank/DDBJ whole genome shotgun (WGS) entry which is preliminary data.</text>
</comment>
<name>A0ABV9QEZ5_9BURK</name>
<evidence type="ECO:0000256" key="10">
    <source>
        <dbReference type="ARBA" id="ARBA00025598"/>
    </source>
</evidence>
<dbReference type="Pfam" id="PF01706">
    <property type="entry name" value="FliG_C"/>
    <property type="match status" value="1"/>
</dbReference>
<evidence type="ECO:0000259" key="13">
    <source>
        <dbReference type="Pfam" id="PF14842"/>
    </source>
</evidence>
<dbReference type="Pfam" id="PF14841">
    <property type="entry name" value="FliG_M"/>
    <property type="match status" value="1"/>
</dbReference>
<evidence type="ECO:0000313" key="15">
    <source>
        <dbReference type="Proteomes" id="UP001596001"/>
    </source>
</evidence>
<dbReference type="EMBL" id="JBHSHJ010000008">
    <property type="protein sequence ID" value="MFC4789548.1"/>
    <property type="molecule type" value="Genomic_DNA"/>
</dbReference>
<gene>
    <name evidence="14" type="primary">fliG</name>
    <name evidence="14" type="ORF">ACFO6X_11215</name>
</gene>
<evidence type="ECO:0000259" key="11">
    <source>
        <dbReference type="Pfam" id="PF01706"/>
    </source>
</evidence>
<sequence length="331" mass="36270">MDDQGLNDAAVFLMSLGEEEAAEVFKHFSPKEVQKLGEAIARMRSVSHDKVNEVVLKFTNAAAAQSLLVSDTSDYVRSVLRRALGDDKASLLIDRILQGGDVSGIESLKWMDPLSVAELLRNEHPQIIAAILVHLDYEQAAAVLKQFTDRQRSEVMLRVATLEGIQPVALKDLNEVLFKVLAGGDKIRKTSLGGVKTAAEIINLLGSNIEASVLESIGSHDPELAQKIMDKMFVFEHMVKLDDRSIQVVLREVASETLIVALKGASGELMNKFLNNMSKRASAALKEDLEARGPMRLSEVEEQQKEIIKIVRRLADEGQVVIGGGADDSFV</sequence>
<keyword evidence="15" id="KW-1185">Reference proteome</keyword>
<dbReference type="InterPro" id="IPR011002">
    <property type="entry name" value="FliG_a-hlx"/>
</dbReference>
<dbReference type="Pfam" id="PF14842">
    <property type="entry name" value="FliG_N"/>
    <property type="match status" value="1"/>
</dbReference>
<evidence type="ECO:0000256" key="9">
    <source>
        <dbReference type="ARBA" id="ARBA00023143"/>
    </source>
</evidence>
<accession>A0ABV9QEZ5</accession>
<dbReference type="InterPro" id="IPR028263">
    <property type="entry name" value="FliG_N"/>
</dbReference>
<dbReference type="InterPro" id="IPR032779">
    <property type="entry name" value="FliG_M"/>
</dbReference>
<protein>
    <recommendedName>
        <fullName evidence="4">Flagellar motor switch protein FliG</fullName>
    </recommendedName>
</protein>